<evidence type="ECO:0000256" key="5">
    <source>
        <dbReference type="SAM" id="MobiDB-lite"/>
    </source>
</evidence>
<evidence type="ECO:0000256" key="2">
    <source>
        <dbReference type="ARBA" id="ARBA00022741"/>
    </source>
</evidence>
<evidence type="ECO:0000256" key="1">
    <source>
        <dbReference type="ARBA" id="ARBA00022679"/>
    </source>
</evidence>
<accession>A0A1J9S5N6</accession>
<dbReference type="GO" id="GO:0005524">
    <property type="term" value="F:ATP binding"/>
    <property type="evidence" value="ECO:0007669"/>
    <property type="project" value="InterPro"/>
</dbReference>
<dbReference type="Gene3D" id="3.40.50.300">
    <property type="entry name" value="P-loop containing nucleotide triphosphate hydrolases"/>
    <property type="match status" value="1"/>
</dbReference>
<dbReference type="PRINTS" id="PR00094">
    <property type="entry name" value="ADENYLTKNASE"/>
</dbReference>
<reference evidence="6 7" key="1">
    <citation type="submission" date="2016-10" db="EMBL/GenBank/DDBJ databases">
        <title>Proteomics and genomics reveal pathogen-plant mechanisms compatible with a hemibiotrophic lifestyle of Diplodia corticola.</title>
        <authorList>
            <person name="Fernandes I."/>
            <person name="De Jonge R."/>
            <person name="Van De Peer Y."/>
            <person name="Devreese B."/>
            <person name="Alves A."/>
            <person name="Esteves A.C."/>
        </authorList>
    </citation>
    <scope>NUCLEOTIDE SEQUENCE [LARGE SCALE GENOMIC DNA]</scope>
    <source>
        <strain evidence="6 7">CBS 112549</strain>
    </source>
</reference>
<dbReference type="Proteomes" id="UP000183809">
    <property type="component" value="Unassembled WGS sequence"/>
</dbReference>
<keyword evidence="2" id="KW-0547">Nucleotide-binding</keyword>
<organism evidence="6 7">
    <name type="scientific">Diplodia corticola</name>
    <dbReference type="NCBI Taxonomy" id="236234"/>
    <lineage>
        <taxon>Eukaryota</taxon>
        <taxon>Fungi</taxon>
        <taxon>Dikarya</taxon>
        <taxon>Ascomycota</taxon>
        <taxon>Pezizomycotina</taxon>
        <taxon>Dothideomycetes</taxon>
        <taxon>Dothideomycetes incertae sedis</taxon>
        <taxon>Botryosphaeriales</taxon>
        <taxon>Botryosphaeriaceae</taxon>
        <taxon>Diplodia</taxon>
    </lineage>
</organism>
<proteinExistence type="inferred from homology"/>
<dbReference type="PROSITE" id="PS00113">
    <property type="entry name" value="ADENYLATE_KINASE"/>
    <property type="match status" value="1"/>
</dbReference>
<dbReference type="HAMAP" id="MF_00235">
    <property type="entry name" value="Adenylate_kinase_Adk"/>
    <property type="match status" value="1"/>
</dbReference>
<dbReference type="GO" id="GO:0019205">
    <property type="term" value="F:nucleobase-containing compound kinase activity"/>
    <property type="evidence" value="ECO:0007669"/>
    <property type="project" value="InterPro"/>
</dbReference>
<dbReference type="InterPro" id="IPR033690">
    <property type="entry name" value="Adenylat_kinase_CS"/>
</dbReference>
<dbReference type="SUPFAM" id="SSF52540">
    <property type="entry name" value="P-loop containing nucleoside triphosphate hydrolases"/>
    <property type="match status" value="1"/>
</dbReference>
<dbReference type="AlphaFoldDB" id="A0A1J9S5N6"/>
<dbReference type="STRING" id="236234.A0A1J9S5N6"/>
<evidence type="ECO:0000313" key="6">
    <source>
        <dbReference type="EMBL" id="OJD40275.1"/>
    </source>
</evidence>
<dbReference type="RefSeq" id="XP_020135118.1">
    <property type="nucleotide sequence ID" value="XM_020269967.1"/>
</dbReference>
<dbReference type="InterPro" id="IPR000850">
    <property type="entry name" value="Adenylat/UMP-CMP_kin"/>
</dbReference>
<name>A0A1J9S5N6_9PEZI</name>
<keyword evidence="7" id="KW-1185">Reference proteome</keyword>
<dbReference type="InterPro" id="IPR027417">
    <property type="entry name" value="P-loop_NTPase"/>
</dbReference>
<feature type="region of interest" description="Disordered" evidence="5">
    <location>
        <begin position="655"/>
        <end position="674"/>
    </location>
</feature>
<keyword evidence="3 6" id="KW-0418">Kinase</keyword>
<dbReference type="GeneID" id="31010226"/>
<dbReference type="OrthoDB" id="3942695at2759"/>
<dbReference type="PANTHER" id="PTHR23359">
    <property type="entry name" value="NUCLEOTIDE KINASE"/>
    <property type="match status" value="1"/>
</dbReference>
<feature type="coiled-coil region" evidence="4">
    <location>
        <begin position="152"/>
        <end position="212"/>
    </location>
</feature>
<feature type="region of interest" description="Disordered" evidence="5">
    <location>
        <begin position="536"/>
        <end position="561"/>
    </location>
</feature>
<evidence type="ECO:0000313" key="7">
    <source>
        <dbReference type="Proteomes" id="UP000183809"/>
    </source>
</evidence>
<feature type="region of interest" description="Disordered" evidence="5">
    <location>
        <begin position="686"/>
        <end position="748"/>
    </location>
</feature>
<keyword evidence="4" id="KW-0175">Coiled coil</keyword>
<keyword evidence="1" id="KW-0808">Transferase</keyword>
<dbReference type="Pfam" id="PF00406">
    <property type="entry name" value="ADK"/>
    <property type="match status" value="1"/>
</dbReference>
<sequence>MGTPRSFAVVFVLGAPGAGKGTLCSHLAQTSNLAHYSVGDSLRAWMRDNKATPLAVAIQDKLDNQGFLTSDDLNPFIRQAIKDAMRQNGARIQGILVDGFPRCTEQLESFNAWPFQDDLPLAPTHDANAKPDIVLSIGITKANAKARYVARARDSNDSLEKFERRFAEYEAETMPVEQAYRQRGVLIDVDANGTKEENVKELTKKLEESRRSPLFHDPPHVSAILIAGNLKTRISRTNAVAPFLVRHVWAVKALYRLLLQASAPVAVPLVRLCDGPASVVDMACESSPHVLVRGATLEQLVEQPVLVAWHNDANGQYEHIGCLSTAAPRDRANLTFRVGRAGFGSHQRLLISFHLPVCTRATQRKTEKNMFLIVPAERLRIQLDLVDFDTLPPPTRGQLRNNHLGDTEAGLVRARFSLMTSAYVLMPKLRRPLARPLTGAPGRLMSSLRALSEAKEFDVYLSRGDVEHRLQKICSTLHQHPIETPDLDINATFDGGYSGGKNLWESYPFVGGAEYAWNPMVDEAPPPYDAVLGEDVSPEPPPAVEKIPPQPVPGTSGRRVVSWNPDRHLRAEIPSIFQKSEPSKIKQLLMSWSPESHVGLADVSPPRPSAAIAGHKRRVRSDGAILGKTEARFPPRPAHPDPTAAYDRISEAATSNIGSPEITQPADARHSDSFGDEKSIISAYSTAPSYQKSSGASISPSPQPPTRSWRADSIIANPPSPVDQPDDDDHDAADPPSPMDHRPGSDHPTASLLRAAVLASLHARSGPSADSSATDPPDPALLHTPNLFLELQEWLAVASSLDPLAHETHRAALFALGAAAREGLTTDFDSGMRDCQRALLRDAWREWPPAENMLEDCFEVLDWLNGAVCRNAGTVMMPMLVGLRAPAQDVGMMGAGDDGAEKAWREALAEVRAAAFWVFG</sequence>
<dbReference type="GO" id="GO:0006139">
    <property type="term" value="P:nucleobase-containing compound metabolic process"/>
    <property type="evidence" value="ECO:0007669"/>
    <property type="project" value="InterPro"/>
</dbReference>
<evidence type="ECO:0000256" key="3">
    <source>
        <dbReference type="ARBA" id="ARBA00022777"/>
    </source>
</evidence>
<comment type="caution">
    <text evidence="6">The sequence shown here is derived from an EMBL/GenBank/DDBJ whole genome shotgun (WGS) entry which is preliminary data.</text>
</comment>
<gene>
    <name evidence="6" type="ORF">BKCO1_1000557</name>
</gene>
<feature type="region of interest" description="Disordered" evidence="5">
    <location>
        <begin position="598"/>
        <end position="618"/>
    </location>
</feature>
<evidence type="ECO:0000256" key="4">
    <source>
        <dbReference type="SAM" id="Coils"/>
    </source>
</evidence>
<dbReference type="EMBL" id="MNUE01000001">
    <property type="protein sequence ID" value="OJD40275.1"/>
    <property type="molecule type" value="Genomic_DNA"/>
</dbReference>
<protein>
    <submittedName>
        <fullName evidence="6">Uridylate kinase</fullName>
    </submittedName>
</protein>
<dbReference type="CDD" id="cd01428">
    <property type="entry name" value="ADK"/>
    <property type="match status" value="1"/>
</dbReference>
<feature type="compositionally biased region" description="Pro residues" evidence="5">
    <location>
        <begin position="538"/>
        <end position="552"/>
    </location>
</feature>
<feature type="compositionally biased region" description="Polar residues" evidence="5">
    <location>
        <begin position="686"/>
        <end position="700"/>
    </location>
</feature>